<dbReference type="Gene3D" id="3.30.559.10">
    <property type="entry name" value="Chloramphenicol acetyltransferase-like domain"/>
    <property type="match status" value="4"/>
</dbReference>
<feature type="domain" description="Asl1-like glycosyl hydrolase catalytic" evidence="2">
    <location>
        <begin position="1243"/>
        <end position="1509"/>
    </location>
</feature>
<proteinExistence type="predicted"/>
<name>A0AAN6NN66_9PEZI</name>
<evidence type="ECO:0000259" key="2">
    <source>
        <dbReference type="Pfam" id="PF11790"/>
    </source>
</evidence>
<keyword evidence="3" id="KW-0378">Hydrolase</keyword>
<dbReference type="SUPFAM" id="SSF51445">
    <property type="entry name" value="(Trans)glycosidases"/>
    <property type="match status" value="1"/>
</dbReference>
<comment type="caution">
    <text evidence="3">The sequence shown here is derived from an EMBL/GenBank/DDBJ whole genome shotgun (WGS) entry which is preliminary data.</text>
</comment>
<organism evidence="3 4">
    <name type="scientific">Pseudoneurospora amorphoporcata</name>
    <dbReference type="NCBI Taxonomy" id="241081"/>
    <lineage>
        <taxon>Eukaryota</taxon>
        <taxon>Fungi</taxon>
        <taxon>Dikarya</taxon>
        <taxon>Ascomycota</taxon>
        <taxon>Pezizomycotina</taxon>
        <taxon>Sordariomycetes</taxon>
        <taxon>Sordariomycetidae</taxon>
        <taxon>Sordariales</taxon>
        <taxon>Sordariaceae</taxon>
        <taxon>Pseudoneurospora</taxon>
    </lineage>
</organism>
<gene>
    <name evidence="3" type="ORF">QBC32DRAFT_248318</name>
</gene>
<dbReference type="InterPro" id="IPR023213">
    <property type="entry name" value="CAT-like_dom_sf"/>
</dbReference>
<reference evidence="3" key="1">
    <citation type="journal article" date="2023" name="Mol. Phylogenet. Evol.">
        <title>Genome-scale phylogeny and comparative genomics of the fungal order Sordariales.</title>
        <authorList>
            <person name="Hensen N."/>
            <person name="Bonometti L."/>
            <person name="Westerberg I."/>
            <person name="Brannstrom I.O."/>
            <person name="Guillou S."/>
            <person name="Cros-Aarteil S."/>
            <person name="Calhoun S."/>
            <person name="Haridas S."/>
            <person name="Kuo A."/>
            <person name="Mondo S."/>
            <person name="Pangilinan J."/>
            <person name="Riley R."/>
            <person name="LaButti K."/>
            <person name="Andreopoulos B."/>
            <person name="Lipzen A."/>
            <person name="Chen C."/>
            <person name="Yan M."/>
            <person name="Daum C."/>
            <person name="Ng V."/>
            <person name="Clum A."/>
            <person name="Steindorff A."/>
            <person name="Ohm R.A."/>
            <person name="Martin F."/>
            <person name="Silar P."/>
            <person name="Natvig D.O."/>
            <person name="Lalanne C."/>
            <person name="Gautier V."/>
            <person name="Ament-Velasquez S.L."/>
            <person name="Kruys A."/>
            <person name="Hutchinson M.I."/>
            <person name="Powell A.J."/>
            <person name="Barry K."/>
            <person name="Miller A.N."/>
            <person name="Grigoriev I.V."/>
            <person name="Debuchy R."/>
            <person name="Gladieux P."/>
            <person name="Hiltunen Thoren M."/>
            <person name="Johannesson H."/>
        </authorList>
    </citation>
    <scope>NUCLEOTIDE SEQUENCE</scope>
    <source>
        <strain evidence="3">CBS 626.80</strain>
    </source>
</reference>
<dbReference type="Proteomes" id="UP001303222">
    <property type="component" value="Unassembled WGS sequence"/>
</dbReference>
<dbReference type="GO" id="GO:0009277">
    <property type="term" value="C:fungal-type cell wall"/>
    <property type="evidence" value="ECO:0007669"/>
    <property type="project" value="TreeGrafter"/>
</dbReference>
<accession>A0AAN6NN66</accession>
<dbReference type="InterPro" id="IPR017853">
    <property type="entry name" value="GH"/>
</dbReference>
<dbReference type="PANTHER" id="PTHR34154">
    <property type="entry name" value="ALKALI-SENSITIVE LINKAGE PROTEIN 1"/>
    <property type="match status" value="1"/>
</dbReference>
<feature type="compositionally biased region" description="Basic and acidic residues" evidence="1">
    <location>
        <begin position="1523"/>
        <end position="1539"/>
    </location>
</feature>
<dbReference type="InterPro" id="IPR053183">
    <property type="entry name" value="ASL1"/>
</dbReference>
<feature type="region of interest" description="Disordered" evidence="1">
    <location>
        <begin position="1520"/>
        <end position="1544"/>
    </location>
</feature>
<dbReference type="Pfam" id="PF02458">
    <property type="entry name" value="Transferase"/>
    <property type="match status" value="1"/>
</dbReference>
<dbReference type="Pfam" id="PF11790">
    <property type="entry name" value="Glyco_hydro_cc"/>
    <property type="match status" value="1"/>
</dbReference>
<dbReference type="PANTHER" id="PTHR34154:SF3">
    <property type="entry name" value="ALKALI-SENSITIVE LINKAGE PROTEIN 1"/>
    <property type="match status" value="1"/>
</dbReference>
<sequence>MPDQIHDLSTWDNVAPRTYTGRVICFPFDDDARKNQSESAQTLLASLRNSLDVLVQQRPDFAGKLQLGANLAPHEKQAVTKYKDGYVYLLTSSNYSIYLRPKYPRELESMYGKVTARNGTEHVKAQGINFDENLIDYDTLKRSTFPVKPFINQDLTTDLTLEEGKGPIPVVEVQVIFLNGGFFLNLLIHHTYFDGKAYHNFLECLAACTRGDKIPKYPTSPMVKLPYEQDLDRSLAEKTFEELLPLCPEFQTWPNNDLLGPTQPVQRDIPNSESLLKNDSKIFVFQFSKLKTLSLELAHLLPTTAAPSAYTTLCALLWAHTLLARETFLKSPPSSSSQNQSEHALHTHFSSFHPFFSTPVDWSRSSTRLLQKYQYPSSASSLSPLITKSYFGNTVTWAITTLPSISLLHDIAKTGSKTCLALVASAISLSISQINPSTSFLHTREALFDKVPDMRMLGLPWDSRMPAEWGMNSWVDFGADIHWSLPGVACAVEGVEELEKRTWTLADAQRRVQKEVAGSGGLILPAKRARPENWECQVSLPEGAMRALEADEHEQKLTKASAMTNMQVLNETASESSETSSNSTITTHPLSLWNNIAPRCYTPRALCFPLSSSARLSPLTTASTLLWFLRMQLLRVINVRPAFAGKLQLGINLSEPDKLALNKTGKYNPWHVYLHTAADYEIPLVAQYPDDEETQKMYGGIEARFEPHGAEGWPPRFVDYDQLKREEFPVEPFINPLLTDLRTLKEGGETLPAIQVRVLFLKGGFILIILGHHTLFDGGSFTQFLNVLAEHTTSSSPTWEGVPGVHDLALSLPTIEKPYEELLAKCPEYNEWEDHAPNGPTHPVCPSLPGREGDSLTGSSKIFVFTFAKLVRLQKEIAAAHGVKAGIYECLSGLLWSLTYLSRVTASSSSSSADTDPCSFEKFLHDHFAEEQPVFSTPTDWMARVAALKSTDPEVVAFKEQMAKDTKAYLGNKITWISTRLPSASMLIDAANAAKDSQEMDLAALAKIVAAMNKSSTDMAENMAEYITMRTSLFAAGESDIRRIGLSFDPRQPSEWQMNSWKNFGADTEWRFPLRSSSSSVLMPMVPANAFCAAASASHSHREAFNVTKPDAVRRVQARYGISGGLWLPARKEQKTEVLVQVSLPEEAMGVFEGLVLEGGWVERVIAFRNIDPYLIVADPRIICGDTTSWRSCHIVDTVDSIPLRHRSVTTMLSLLALSMCLPALATATTSPKRGLIFIPNTNWPKDDQIWLTGPNNLTWYHNYQSLPSPESDYAALPQKQIQFVPTMWGGNENDTDFLANVTALMGIDLTKDDDKDKRARVKRNITHVMTFNKPDQPFDVGGSEMAPRVAAKAWIKNIIPLRRLGLKVGLPLVDKPHMGREEKSWLDMFFANCSGLLDKLEDAKEKTCGFDFVPVYSFGSFETLKERVGMFENAFPGLDIWITEFGFPAETLENTQKFYNQSIPYLDSKGSVKRYAWFGAFRSIVSNVGPNQAFLDPYGKLTDIGSWYLGGNATGREALPSDDYRGEDDKCTKDKPCGGEENGAGTLQPGRLAVLLVVVSSLSLV</sequence>
<keyword evidence="4" id="KW-1185">Reference proteome</keyword>
<reference evidence="3" key="2">
    <citation type="submission" date="2023-06" db="EMBL/GenBank/DDBJ databases">
        <authorList>
            <consortium name="Lawrence Berkeley National Laboratory"/>
            <person name="Mondo S.J."/>
            <person name="Hensen N."/>
            <person name="Bonometti L."/>
            <person name="Westerberg I."/>
            <person name="Brannstrom I.O."/>
            <person name="Guillou S."/>
            <person name="Cros-Aarteil S."/>
            <person name="Calhoun S."/>
            <person name="Haridas S."/>
            <person name="Kuo A."/>
            <person name="Pangilinan J."/>
            <person name="Riley R."/>
            <person name="Labutti K."/>
            <person name="Andreopoulos B."/>
            <person name="Lipzen A."/>
            <person name="Chen C."/>
            <person name="Yanf M."/>
            <person name="Daum C."/>
            <person name="Ng V."/>
            <person name="Clum A."/>
            <person name="Steindorff A."/>
            <person name="Ohm R."/>
            <person name="Martin F."/>
            <person name="Silar P."/>
            <person name="Natvig D."/>
            <person name="Lalanne C."/>
            <person name="Gautier V."/>
            <person name="Ament-Velasquez S.L."/>
            <person name="Kruys A."/>
            <person name="Hutchinson M.I."/>
            <person name="Powell A.J."/>
            <person name="Barry K."/>
            <person name="Miller A.N."/>
            <person name="Grigoriev I.V."/>
            <person name="Debuchy R."/>
            <person name="Gladieux P."/>
            <person name="Thoren M.H."/>
            <person name="Johannesson H."/>
        </authorList>
    </citation>
    <scope>NUCLEOTIDE SEQUENCE</scope>
    <source>
        <strain evidence="3">CBS 626.80</strain>
    </source>
</reference>
<evidence type="ECO:0000313" key="3">
    <source>
        <dbReference type="EMBL" id="KAK3947123.1"/>
    </source>
</evidence>
<evidence type="ECO:0000256" key="1">
    <source>
        <dbReference type="SAM" id="MobiDB-lite"/>
    </source>
</evidence>
<dbReference type="EMBL" id="MU859411">
    <property type="protein sequence ID" value="KAK3947123.1"/>
    <property type="molecule type" value="Genomic_DNA"/>
</dbReference>
<dbReference type="GO" id="GO:0071966">
    <property type="term" value="P:fungal-type cell wall polysaccharide metabolic process"/>
    <property type="evidence" value="ECO:0007669"/>
    <property type="project" value="TreeGrafter"/>
</dbReference>
<dbReference type="InterPro" id="IPR024655">
    <property type="entry name" value="Asl1_glyco_hydro_catalytic"/>
</dbReference>
<protein>
    <submittedName>
        <fullName evidence="3">Glycosyl hydrolase catalytic core-domain-containing protein</fullName>
    </submittedName>
</protein>
<evidence type="ECO:0000313" key="4">
    <source>
        <dbReference type="Proteomes" id="UP001303222"/>
    </source>
</evidence>
<dbReference type="GO" id="GO:0016787">
    <property type="term" value="F:hydrolase activity"/>
    <property type="evidence" value="ECO:0007669"/>
    <property type="project" value="UniProtKB-KW"/>
</dbReference>